<accession>A0ABP1RET6</accession>
<keyword evidence="2" id="KW-1185">Reference proteome</keyword>
<protein>
    <submittedName>
        <fullName evidence="1">Uncharacterized protein</fullName>
    </submittedName>
</protein>
<reference evidence="1 2" key="1">
    <citation type="submission" date="2024-08" db="EMBL/GenBank/DDBJ databases">
        <authorList>
            <person name="Cucini C."/>
            <person name="Frati F."/>
        </authorList>
    </citation>
    <scope>NUCLEOTIDE SEQUENCE [LARGE SCALE GENOMIC DNA]</scope>
</reference>
<evidence type="ECO:0000313" key="2">
    <source>
        <dbReference type="Proteomes" id="UP001642540"/>
    </source>
</evidence>
<proteinExistence type="predicted"/>
<dbReference type="EMBL" id="CAXLJM020000068">
    <property type="protein sequence ID" value="CAL8122570.1"/>
    <property type="molecule type" value="Genomic_DNA"/>
</dbReference>
<comment type="caution">
    <text evidence="1">The sequence shown here is derived from an EMBL/GenBank/DDBJ whole genome shotgun (WGS) entry which is preliminary data.</text>
</comment>
<gene>
    <name evidence="1" type="ORF">ODALV1_LOCUS19867</name>
</gene>
<sequence length="227" mass="24549">MSDTNTNRQSPGIKERLLSFFHSLRFKISCQTSTSGSEQDMVAPVARNFEDEPVTCPPGSVPETYTFKCPGDMCTPDNSKLSEPEKPKILPMSKLVSSNCESAKTLDNCADMDKSNSSGEEKKNLEDVIPPITCKIPDTKSFNCPGPDCSDKGAAECIKTEEKKIADTCNNNNTKKCGCGPVSGKPCKCPKNPPHRTPKAPGCDCKYGAICGPNTSCEVLPLTMKRK</sequence>
<dbReference type="Proteomes" id="UP001642540">
    <property type="component" value="Unassembled WGS sequence"/>
</dbReference>
<organism evidence="1 2">
    <name type="scientific">Orchesella dallaii</name>
    <dbReference type="NCBI Taxonomy" id="48710"/>
    <lineage>
        <taxon>Eukaryota</taxon>
        <taxon>Metazoa</taxon>
        <taxon>Ecdysozoa</taxon>
        <taxon>Arthropoda</taxon>
        <taxon>Hexapoda</taxon>
        <taxon>Collembola</taxon>
        <taxon>Entomobryomorpha</taxon>
        <taxon>Entomobryoidea</taxon>
        <taxon>Orchesellidae</taxon>
        <taxon>Orchesellinae</taxon>
        <taxon>Orchesella</taxon>
    </lineage>
</organism>
<name>A0ABP1RET6_9HEXA</name>
<evidence type="ECO:0000313" key="1">
    <source>
        <dbReference type="EMBL" id="CAL8122570.1"/>
    </source>
</evidence>